<evidence type="ECO:0000259" key="9">
    <source>
        <dbReference type="Pfam" id="PF00724"/>
    </source>
</evidence>
<evidence type="ECO:0008006" key="12">
    <source>
        <dbReference type="Google" id="ProtNLM"/>
    </source>
</evidence>
<dbReference type="Gene3D" id="3.20.20.70">
    <property type="entry name" value="Aldolase class I"/>
    <property type="match status" value="1"/>
</dbReference>
<dbReference type="SUPFAM" id="SSF51395">
    <property type="entry name" value="FMN-linked oxidoreductases"/>
    <property type="match status" value="1"/>
</dbReference>
<feature type="domain" description="FAD/NAD(P)-binding" evidence="10">
    <location>
        <begin position="131"/>
        <end position="227"/>
    </location>
</feature>
<dbReference type="InterPro" id="IPR013785">
    <property type="entry name" value="Aldolase_TIM"/>
</dbReference>
<name>A0A383A455_9ZZZZ</name>
<dbReference type="GO" id="GO:0010181">
    <property type="term" value="F:FMN binding"/>
    <property type="evidence" value="ECO:0007669"/>
    <property type="project" value="InterPro"/>
</dbReference>
<dbReference type="Pfam" id="PF00724">
    <property type="entry name" value="Oxidored_FMN"/>
    <property type="match status" value="1"/>
</dbReference>
<keyword evidence="4" id="KW-0288">FMN</keyword>
<evidence type="ECO:0000256" key="6">
    <source>
        <dbReference type="ARBA" id="ARBA00023002"/>
    </source>
</evidence>
<protein>
    <recommendedName>
        <fullName evidence="12">NADH:flavin oxidoreductase/NADH oxidase N-terminal domain-containing protein</fullName>
    </recommendedName>
</protein>
<proteinExistence type="predicted"/>
<dbReference type="GO" id="GO:0046872">
    <property type="term" value="F:metal ion binding"/>
    <property type="evidence" value="ECO:0007669"/>
    <property type="project" value="UniProtKB-KW"/>
</dbReference>
<evidence type="ECO:0000256" key="8">
    <source>
        <dbReference type="ARBA" id="ARBA00023014"/>
    </source>
</evidence>
<dbReference type="PANTHER" id="PTHR42917">
    <property type="entry name" value="2,4-DIENOYL-COA REDUCTASE"/>
    <property type="match status" value="1"/>
</dbReference>
<reference evidence="11" key="1">
    <citation type="submission" date="2018-05" db="EMBL/GenBank/DDBJ databases">
        <authorList>
            <person name="Lanie J.A."/>
            <person name="Ng W.-L."/>
            <person name="Kazmierczak K.M."/>
            <person name="Andrzejewski T.M."/>
            <person name="Davidsen T.M."/>
            <person name="Wayne K.J."/>
            <person name="Tettelin H."/>
            <person name="Glass J.I."/>
            <person name="Rusch D."/>
            <person name="Podicherti R."/>
            <person name="Tsui H.-C.T."/>
            <person name="Winkler M.E."/>
        </authorList>
    </citation>
    <scope>NUCLEOTIDE SEQUENCE</scope>
</reference>
<evidence type="ECO:0000256" key="2">
    <source>
        <dbReference type="ARBA" id="ARBA00001966"/>
    </source>
</evidence>
<evidence type="ECO:0000256" key="3">
    <source>
        <dbReference type="ARBA" id="ARBA00022630"/>
    </source>
</evidence>
<dbReference type="Pfam" id="PF07992">
    <property type="entry name" value="Pyr_redox_2"/>
    <property type="match status" value="1"/>
</dbReference>
<dbReference type="InterPro" id="IPR023753">
    <property type="entry name" value="FAD/NAD-binding_dom"/>
</dbReference>
<keyword evidence="8" id="KW-0411">Iron-sulfur</keyword>
<keyword evidence="5" id="KW-0479">Metal-binding</keyword>
<feature type="non-terminal residue" evidence="11">
    <location>
        <position position="253"/>
    </location>
</feature>
<sequence>NLSDWPNDSVTARFGEEGAQEPYVKFVKQVTSRPVVGVGRFTSPDVMVSQIQRGILDMIGAARPSIADPFLPRKIEEGRLDDIRECIGCNICVTGDWTHTPIQCTQNPTMGEEWRRGWHPENMNRKGHSNRVLVVGAGPAGLEAAMSLGRRGYEVSLADTNEGGGRVVKEAGLPGLSVWRRVVDYRLGQIEKLNQVTFYPGSHMDRDSIFSYGAEHVAIATGSRWRQDGLGRANWEPLDGVAHHGSVFTPDDI</sequence>
<evidence type="ECO:0000256" key="5">
    <source>
        <dbReference type="ARBA" id="ARBA00022723"/>
    </source>
</evidence>
<evidence type="ECO:0000313" key="11">
    <source>
        <dbReference type="EMBL" id="SVE02597.1"/>
    </source>
</evidence>
<evidence type="ECO:0000259" key="10">
    <source>
        <dbReference type="Pfam" id="PF07992"/>
    </source>
</evidence>
<evidence type="ECO:0000256" key="7">
    <source>
        <dbReference type="ARBA" id="ARBA00023004"/>
    </source>
</evidence>
<feature type="domain" description="NADH:flavin oxidoreductase/NADH oxidase N-terminal" evidence="9">
    <location>
        <begin position="19"/>
        <end position="81"/>
    </location>
</feature>
<comment type="cofactor">
    <cofactor evidence="2">
        <name>[4Fe-4S] cluster</name>
        <dbReference type="ChEBI" id="CHEBI:49883"/>
    </cofactor>
</comment>
<dbReference type="InterPro" id="IPR001155">
    <property type="entry name" value="OxRdtase_FMN_N"/>
</dbReference>
<comment type="cofactor">
    <cofactor evidence="1">
        <name>FMN</name>
        <dbReference type="ChEBI" id="CHEBI:58210"/>
    </cofactor>
</comment>
<dbReference type="PANTHER" id="PTHR42917:SF2">
    <property type="entry name" value="2,4-DIENOYL-COA REDUCTASE [(2E)-ENOYL-COA-PRODUCING]"/>
    <property type="match status" value="1"/>
</dbReference>
<organism evidence="11">
    <name type="scientific">marine metagenome</name>
    <dbReference type="NCBI Taxonomy" id="408172"/>
    <lineage>
        <taxon>unclassified sequences</taxon>
        <taxon>metagenomes</taxon>
        <taxon>ecological metagenomes</taxon>
    </lineage>
</organism>
<evidence type="ECO:0000256" key="4">
    <source>
        <dbReference type="ARBA" id="ARBA00022643"/>
    </source>
</evidence>
<dbReference type="GO" id="GO:0016491">
    <property type="term" value="F:oxidoreductase activity"/>
    <property type="evidence" value="ECO:0007669"/>
    <property type="project" value="UniProtKB-KW"/>
</dbReference>
<dbReference type="EMBL" id="UINC01189074">
    <property type="protein sequence ID" value="SVE02597.1"/>
    <property type="molecule type" value="Genomic_DNA"/>
</dbReference>
<dbReference type="Gene3D" id="3.40.50.720">
    <property type="entry name" value="NAD(P)-binding Rossmann-like Domain"/>
    <property type="match status" value="1"/>
</dbReference>
<feature type="non-terminal residue" evidence="11">
    <location>
        <position position="1"/>
    </location>
</feature>
<dbReference type="PRINTS" id="PR00368">
    <property type="entry name" value="FADPNR"/>
</dbReference>
<evidence type="ECO:0000256" key="1">
    <source>
        <dbReference type="ARBA" id="ARBA00001917"/>
    </source>
</evidence>
<keyword evidence="3" id="KW-0285">Flavoprotein</keyword>
<keyword evidence="7" id="KW-0408">Iron</keyword>
<dbReference type="AlphaFoldDB" id="A0A383A455"/>
<dbReference type="GO" id="GO:0051536">
    <property type="term" value="F:iron-sulfur cluster binding"/>
    <property type="evidence" value="ECO:0007669"/>
    <property type="project" value="UniProtKB-KW"/>
</dbReference>
<accession>A0A383A455</accession>
<keyword evidence="6" id="KW-0560">Oxidoreductase</keyword>
<dbReference type="SUPFAM" id="SSF51971">
    <property type="entry name" value="Nucleotide-binding domain"/>
    <property type="match status" value="1"/>
</dbReference>
<dbReference type="InterPro" id="IPR051793">
    <property type="entry name" value="NADH:flavin_oxidoreductase"/>
</dbReference>
<gene>
    <name evidence="11" type="ORF">METZ01_LOCUS455451</name>
</gene>